<proteinExistence type="predicted"/>
<protein>
    <submittedName>
        <fullName evidence="4">Glycosyltransferase family 4 protein</fullName>
    </submittedName>
</protein>
<evidence type="ECO:0000256" key="1">
    <source>
        <dbReference type="ARBA" id="ARBA00022679"/>
    </source>
</evidence>
<organism evidence="4 5">
    <name type="scientific">Iningainema tapete BLCC-T55</name>
    <dbReference type="NCBI Taxonomy" id="2748662"/>
    <lineage>
        <taxon>Bacteria</taxon>
        <taxon>Bacillati</taxon>
        <taxon>Cyanobacteriota</taxon>
        <taxon>Cyanophyceae</taxon>
        <taxon>Nostocales</taxon>
        <taxon>Scytonemataceae</taxon>
        <taxon>Iningainema tapete</taxon>
    </lineage>
</organism>
<dbReference type="CDD" id="cd03809">
    <property type="entry name" value="GT4_MtfB-like"/>
    <property type="match status" value="1"/>
</dbReference>
<gene>
    <name evidence="4" type="ORF">ICL16_42130</name>
</gene>
<evidence type="ECO:0000259" key="3">
    <source>
        <dbReference type="Pfam" id="PF13439"/>
    </source>
</evidence>
<dbReference type="SUPFAM" id="SSF53756">
    <property type="entry name" value="UDP-Glycosyltransferase/glycogen phosphorylase"/>
    <property type="match status" value="1"/>
</dbReference>
<dbReference type="Pfam" id="PF00534">
    <property type="entry name" value="Glycos_transf_1"/>
    <property type="match status" value="1"/>
</dbReference>
<comment type="caution">
    <text evidence="4">The sequence shown here is derived from an EMBL/GenBank/DDBJ whole genome shotgun (WGS) entry which is preliminary data.</text>
</comment>
<dbReference type="PANTHER" id="PTHR46401">
    <property type="entry name" value="GLYCOSYLTRANSFERASE WBBK-RELATED"/>
    <property type="match status" value="1"/>
</dbReference>
<keyword evidence="1" id="KW-0808">Transferase</keyword>
<evidence type="ECO:0000313" key="5">
    <source>
        <dbReference type="Proteomes" id="UP000629098"/>
    </source>
</evidence>
<dbReference type="AlphaFoldDB" id="A0A8J7C0Q1"/>
<accession>A0A8J7C0Q1</accession>
<dbReference type="InterPro" id="IPR028098">
    <property type="entry name" value="Glyco_trans_4-like_N"/>
</dbReference>
<dbReference type="Pfam" id="PF13439">
    <property type="entry name" value="Glyco_transf_4"/>
    <property type="match status" value="1"/>
</dbReference>
<dbReference type="InterPro" id="IPR001296">
    <property type="entry name" value="Glyco_trans_1"/>
</dbReference>
<feature type="domain" description="Glycosyltransferase subfamily 4-like N-terminal" evidence="3">
    <location>
        <begin position="16"/>
        <end position="165"/>
    </location>
</feature>
<evidence type="ECO:0000259" key="2">
    <source>
        <dbReference type="Pfam" id="PF00534"/>
    </source>
</evidence>
<dbReference type="Gene3D" id="3.40.50.2000">
    <property type="entry name" value="Glycogen Phosphorylase B"/>
    <property type="match status" value="2"/>
</dbReference>
<reference evidence="4" key="1">
    <citation type="submission" date="2020-09" db="EMBL/GenBank/DDBJ databases">
        <title>Iningainema tapete sp. nov. (Scytonemataceae, Cyanobacteria) from greenhouses in central Florida (USA) produces two types of nodularin with biosynthetic potential for microcystin-LR and anabaenopeptins.</title>
        <authorList>
            <person name="Berthold D.E."/>
            <person name="Lefler F.W."/>
            <person name="Huang I.-S."/>
            <person name="Abdulla H."/>
            <person name="Zimba P.V."/>
            <person name="Laughinghouse H.D. IV."/>
        </authorList>
    </citation>
    <scope>NUCLEOTIDE SEQUENCE</scope>
    <source>
        <strain evidence="4">BLCCT55</strain>
    </source>
</reference>
<evidence type="ECO:0000313" key="4">
    <source>
        <dbReference type="EMBL" id="MBD2778473.1"/>
    </source>
</evidence>
<dbReference type="GO" id="GO:0009103">
    <property type="term" value="P:lipopolysaccharide biosynthetic process"/>
    <property type="evidence" value="ECO:0007669"/>
    <property type="project" value="TreeGrafter"/>
</dbReference>
<dbReference type="EMBL" id="JACXAE010000126">
    <property type="protein sequence ID" value="MBD2778473.1"/>
    <property type="molecule type" value="Genomic_DNA"/>
</dbReference>
<feature type="domain" description="Glycosyl transferase family 1" evidence="2">
    <location>
        <begin position="184"/>
        <end position="335"/>
    </location>
</feature>
<dbReference type="PANTHER" id="PTHR46401:SF2">
    <property type="entry name" value="GLYCOSYLTRANSFERASE WBBK-RELATED"/>
    <property type="match status" value="1"/>
</dbReference>
<dbReference type="RefSeq" id="WP_190838172.1">
    <property type="nucleotide sequence ID" value="NZ_CAWPPI010000126.1"/>
</dbReference>
<dbReference type="GO" id="GO:0016757">
    <property type="term" value="F:glycosyltransferase activity"/>
    <property type="evidence" value="ECO:0007669"/>
    <property type="project" value="InterPro"/>
</dbReference>
<dbReference type="Proteomes" id="UP000629098">
    <property type="component" value="Unassembled WGS sequence"/>
</dbReference>
<keyword evidence="5" id="KW-1185">Reference proteome</keyword>
<sequence length="362" mass="41383">MRILYDGKIYEMQVTGGINRYFANIIRRLPQDFVPTLTTYQNRNFNYPTHPKLKTFLYQRFRPWRISNWLETRFFQAIATYQHFDLIHPTYYSLLTRIPFEHHRFPAVVTVHDMIHEIFYPDASDVEDKKKAIMAAQAIICVSENTKKDLLERYSIPEDKVTVTYLASEIDASLSYGAETVPSPPYYLFVGNRELSYKNFAQLLVAFAKLTSMNSEVKLCVVGSPFSKTELQLIGDLKLDARIENYGFTNDRHLAKLYRCSVGLIYPSLYEGFGIPPLEAMSCSTVAVASNTSSIPEVVGDAGLLFDPKAIKDLVDILLFLLDNPIERDRLVAKGLERAKTFSWDKTVDKTLSVYRSVSTSA</sequence>
<name>A0A8J7C0Q1_9CYAN</name>